<sequence>MIEPNLEIYHGTTWANRVFTGFIATRPAFFTASLAPVCIGLAFTWQQQIFRPLLALLTLLAILCIHAGANVLNDYYDAKNGTDSINQKRIFPFSGGSRFIQNAILSPYETKRLGISLLAFGLMLGLMTVSLTSPILLIFGIVGASLAIFYSMPPCLACRGLGDIVIALCFGILPVTGTVWIQLGTIPPAAGWLGASIGFFAASILWINSIPDIDADNASGKHTLPARLGQERARYGLPILFILGFLCILIAPLPHNCLLALLGFIPASIASIKLWQGQLIPAIPLTLITHSVVGISLILGCLL</sequence>
<comment type="pathway">
    <text evidence="2">Quinol/quinone metabolism; menaquinone biosynthesis.</text>
</comment>
<feature type="transmembrane region" description="Helical" evidence="9">
    <location>
        <begin position="53"/>
        <end position="72"/>
    </location>
</feature>
<feature type="transmembrane region" description="Helical" evidence="9">
    <location>
        <begin position="235"/>
        <end position="252"/>
    </location>
</feature>
<dbReference type="GO" id="GO:0042371">
    <property type="term" value="P:vitamin K biosynthetic process"/>
    <property type="evidence" value="ECO:0007669"/>
    <property type="project" value="TreeGrafter"/>
</dbReference>
<keyword evidence="8 9" id="KW-0472">Membrane</keyword>
<evidence type="ECO:0000256" key="5">
    <source>
        <dbReference type="ARBA" id="ARBA00022679"/>
    </source>
</evidence>
<evidence type="ECO:0000256" key="4">
    <source>
        <dbReference type="ARBA" id="ARBA00022475"/>
    </source>
</evidence>
<feature type="transmembrane region" description="Helical" evidence="9">
    <location>
        <begin position="28"/>
        <end position="46"/>
    </location>
</feature>
<dbReference type="RefSeq" id="WP_002685153.1">
    <property type="nucleotide sequence ID" value="NZ_JH600070.1"/>
</dbReference>
<evidence type="ECO:0000256" key="1">
    <source>
        <dbReference type="ARBA" id="ARBA00004141"/>
    </source>
</evidence>
<evidence type="ECO:0000256" key="7">
    <source>
        <dbReference type="ARBA" id="ARBA00022989"/>
    </source>
</evidence>
<comment type="subcellular location">
    <subcellularLocation>
        <location evidence="1">Membrane</location>
        <topology evidence="1">Multi-pass membrane protein</topology>
    </subcellularLocation>
</comment>
<dbReference type="InterPro" id="IPR044878">
    <property type="entry name" value="UbiA_sf"/>
</dbReference>
<name>I3CFC8_9GAMM</name>
<dbReference type="Pfam" id="PF01040">
    <property type="entry name" value="UbiA"/>
    <property type="match status" value="1"/>
</dbReference>
<keyword evidence="6 9" id="KW-0812">Transmembrane</keyword>
<dbReference type="PANTHER" id="PTHR13929:SF0">
    <property type="entry name" value="UBIA PRENYLTRANSFERASE DOMAIN-CONTAINING PROTEIN 1"/>
    <property type="match status" value="1"/>
</dbReference>
<dbReference type="CDD" id="cd13962">
    <property type="entry name" value="PT_UbiA_UBIAD1"/>
    <property type="match status" value="1"/>
</dbReference>
<evidence type="ECO:0000256" key="9">
    <source>
        <dbReference type="SAM" id="Phobius"/>
    </source>
</evidence>
<feature type="transmembrane region" description="Helical" evidence="9">
    <location>
        <begin position="282"/>
        <end position="300"/>
    </location>
</feature>
<organism evidence="10 11">
    <name type="scientific">Beggiatoa alba B18LD</name>
    <dbReference type="NCBI Taxonomy" id="395493"/>
    <lineage>
        <taxon>Bacteria</taxon>
        <taxon>Pseudomonadati</taxon>
        <taxon>Pseudomonadota</taxon>
        <taxon>Gammaproteobacteria</taxon>
        <taxon>Thiotrichales</taxon>
        <taxon>Thiotrichaceae</taxon>
        <taxon>Beggiatoa</taxon>
    </lineage>
</organism>
<keyword evidence="5 10" id="KW-0808">Transferase</keyword>
<feature type="transmembrane region" description="Helical" evidence="9">
    <location>
        <begin position="161"/>
        <end position="183"/>
    </location>
</feature>
<reference evidence="10 11" key="1">
    <citation type="submission" date="2011-11" db="EMBL/GenBank/DDBJ databases">
        <title>Improved High-Quality Draft sequence of Beggiatoa alba B18lD.</title>
        <authorList>
            <consortium name="US DOE Joint Genome Institute"/>
            <person name="Lucas S."/>
            <person name="Han J."/>
            <person name="Lapidus A."/>
            <person name="Cheng J.-F."/>
            <person name="Goodwin L."/>
            <person name="Pitluck S."/>
            <person name="Peters L."/>
            <person name="Mikhailova N."/>
            <person name="Held B."/>
            <person name="Detter J.C."/>
            <person name="Han C."/>
            <person name="Tapia R."/>
            <person name="Land M."/>
            <person name="Hauser L."/>
            <person name="Kyrpides N."/>
            <person name="Ivanova N."/>
            <person name="Pagani I."/>
            <person name="Samuel K."/>
            <person name="Teske A."/>
            <person name="Mueller J."/>
            <person name="Woyke T."/>
        </authorList>
    </citation>
    <scope>NUCLEOTIDE SEQUENCE [LARGE SCALE GENOMIC DNA]</scope>
    <source>
        <strain evidence="10 11">B18LD</strain>
    </source>
</reference>
<dbReference type="Gene3D" id="1.10.357.140">
    <property type="entry name" value="UbiA prenyltransferase"/>
    <property type="match status" value="1"/>
</dbReference>
<evidence type="ECO:0000256" key="2">
    <source>
        <dbReference type="ARBA" id="ARBA00004863"/>
    </source>
</evidence>
<dbReference type="UniPathway" id="UPA00079"/>
<dbReference type="InterPro" id="IPR000537">
    <property type="entry name" value="UbiA_prenyltransferase"/>
</dbReference>
<evidence type="ECO:0000256" key="3">
    <source>
        <dbReference type="ARBA" id="ARBA00022428"/>
    </source>
</evidence>
<keyword evidence="11" id="KW-1185">Reference proteome</keyword>
<protein>
    <submittedName>
        <fullName evidence="10">1,4-dihydroxy-2-naphthoate octaprenyltransferase</fullName>
    </submittedName>
</protein>
<keyword evidence="3" id="KW-0474">Menaquinone biosynthesis</keyword>
<accession>I3CFC8</accession>
<evidence type="ECO:0000313" key="10">
    <source>
        <dbReference type="EMBL" id="EIJ42321.1"/>
    </source>
</evidence>
<evidence type="ECO:0000256" key="6">
    <source>
        <dbReference type="ARBA" id="ARBA00022692"/>
    </source>
</evidence>
<dbReference type="EMBL" id="JH600070">
    <property type="protein sequence ID" value="EIJ42321.1"/>
    <property type="molecule type" value="Genomic_DNA"/>
</dbReference>
<dbReference type="PANTHER" id="PTHR13929">
    <property type="entry name" value="1,4-DIHYDROXY-2-NAPHTHOATE OCTAPRENYLTRANSFERASE"/>
    <property type="match status" value="1"/>
</dbReference>
<dbReference type="InterPro" id="IPR026046">
    <property type="entry name" value="UBIAD1"/>
</dbReference>
<proteinExistence type="predicted"/>
<dbReference type="eggNOG" id="COG1575">
    <property type="taxonomic scope" value="Bacteria"/>
</dbReference>
<dbReference type="PIRSF" id="PIRSF005355">
    <property type="entry name" value="UBIAD1"/>
    <property type="match status" value="1"/>
</dbReference>
<dbReference type="OrthoDB" id="3344514at2"/>
<dbReference type="GO" id="GO:0009234">
    <property type="term" value="P:menaquinone biosynthetic process"/>
    <property type="evidence" value="ECO:0007669"/>
    <property type="project" value="UniProtKB-UniPathway"/>
</dbReference>
<feature type="transmembrane region" description="Helical" evidence="9">
    <location>
        <begin position="189"/>
        <end position="207"/>
    </location>
</feature>
<evidence type="ECO:0000313" key="11">
    <source>
        <dbReference type="Proteomes" id="UP000005744"/>
    </source>
</evidence>
<dbReference type="Proteomes" id="UP000005744">
    <property type="component" value="Unassembled WGS sequence"/>
</dbReference>
<feature type="transmembrane region" description="Helical" evidence="9">
    <location>
        <begin position="117"/>
        <end position="149"/>
    </location>
</feature>
<keyword evidence="4" id="KW-1003">Cell membrane</keyword>
<dbReference type="HOGENOM" id="CLU_043611_0_1_6"/>
<dbReference type="AlphaFoldDB" id="I3CFC8"/>
<keyword evidence="7 9" id="KW-1133">Transmembrane helix</keyword>
<dbReference type="GO" id="GO:0004659">
    <property type="term" value="F:prenyltransferase activity"/>
    <property type="evidence" value="ECO:0007669"/>
    <property type="project" value="InterPro"/>
</dbReference>
<dbReference type="STRING" id="395493.BegalDRAFT_1429"/>
<gene>
    <name evidence="10" type="ORF">BegalDRAFT_1429</name>
</gene>
<evidence type="ECO:0000256" key="8">
    <source>
        <dbReference type="ARBA" id="ARBA00023136"/>
    </source>
</evidence>
<dbReference type="GO" id="GO:0016020">
    <property type="term" value="C:membrane"/>
    <property type="evidence" value="ECO:0007669"/>
    <property type="project" value="UniProtKB-SubCell"/>
</dbReference>